<reference evidence="2 3" key="1">
    <citation type="submission" date="2024-07" db="EMBL/GenBank/DDBJ databases">
        <title>Enhanced genomic and transcriptomic resources for Trichinella pseudospiralis and T. spiralis underpin the discovery of pronounced molecular differences between stages and species.</title>
        <authorList>
            <person name="Pasi K.K."/>
            <person name="La Rosa G."/>
            <person name="Gomez-Morales M.A."/>
            <person name="Tosini F."/>
            <person name="Sumanam S."/>
            <person name="Young N.D."/>
            <person name="Chang B.C."/>
            <person name="Robin G.B."/>
        </authorList>
    </citation>
    <scope>NUCLEOTIDE SEQUENCE [LARGE SCALE GENOMIC DNA]</scope>
    <source>
        <strain evidence="2">ISS534</strain>
    </source>
</reference>
<feature type="compositionally biased region" description="Basic and acidic residues" evidence="1">
    <location>
        <begin position="57"/>
        <end position="66"/>
    </location>
</feature>
<evidence type="ECO:0000313" key="2">
    <source>
        <dbReference type="EMBL" id="KAL1240274.1"/>
    </source>
</evidence>
<name>A0ABR3KMH0_TRISP</name>
<gene>
    <name evidence="2" type="ORF">TSPI_07378</name>
</gene>
<sequence>MARYRIYTAGGGWLGQEIPGVGQRAELHIEGTLKRGFSEEESGTGAECAARMRCHKQAREPPEADCRQATAEDPTDRRRLKG</sequence>
<dbReference type="Proteomes" id="UP001558632">
    <property type="component" value="Unassembled WGS sequence"/>
</dbReference>
<evidence type="ECO:0000313" key="3">
    <source>
        <dbReference type="Proteomes" id="UP001558632"/>
    </source>
</evidence>
<dbReference type="EMBL" id="JBEUSY010000258">
    <property type="protein sequence ID" value="KAL1240274.1"/>
    <property type="molecule type" value="Genomic_DNA"/>
</dbReference>
<comment type="caution">
    <text evidence="2">The sequence shown here is derived from an EMBL/GenBank/DDBJ whole genome shotgun (WGS) entry which is preliminary data.</text>
</comment>
<protein>
    <submittedName>
        <fullName evidence="2">Response regulatory protein</fullName>
    </submittedName>
</protein>
<accession>A0ABR3KMH0</accession>
<proteinExistence type="predicted"/>
<keyword evidence="3" id="KW-1185">Reference proteome</keyword>
<evidence type="ECO:0000256" key="1">
    <source>
        <dbReference type="SAM" id="MobiDB-lite"/>
    </source>
</evidence>
<feature type="region of interest" description="Disordered" evidence="1">
    <location>
        <begin position="56"/>
        <end position="82"/>
    </location>
</feature>
<organism evidence="2 3">
    <name type="scientific">Trichinella spiralis</name>
    <name type="common">Trichina worm</name>
    <dbReference type="NCBI Taxonomy" id="6334"/>
    <lineage>
        <taxon>Eukaryota</taxon>
        <taxon>Metazoa</taxon>
        <taxon>Ecdysozoa</taxon>
        <taxon>Nematoda</taxon>
        <taxon>Enoplea</taxon>
        <taxon>Dorylaimia</taxon>
        <taxon>Trichinellida</taxon>
        <taxon>Trichinellidae</taxon>
        <taxon>Trichinella</taxon>
    </lineage>
</organism>